<dbReference type="OrthoDB" id="5971574at2759"/>
<evidence type="ECO:0000256" key="2">
    <source>
        <dbReference type="ARBA" id="ARBA00004606"/>
    </source>
</evidence>
<dbReference type="Pfam" id="PF03414">
    <property type="entry name" value="Glyco_transf_6"/>
    <property type="match status" value="1"/>
</dbReference>
<comment type="cofactor">
    <cofactor evidence="16">
        <name>Mn(2+)</name>
        <dbReference type="ChEBI" id="CHEBI:29035"/>
    </cofactor>
    <text evidence="16">Binds 1 Mn(2+) ion per subunit.</text>
</comment>
<evidence type="ECO:0000256" key="7">
    <source>
        <dbReference type="ARBA" id="ARBA00022676"/>
    </source>
</evidence>
<keyword evidence="6 17" id="KW-0321">Glycogen metabolism</keyword>
<evidence type="ECO:0000256" key="18">
    <source>
        <dbReference type="SAM" id="MobiDB-lite"/>
    </source>
</evidence>
<dbReference type="SUPFAM" id="SSF53448">
    <property type="entry name" value="Nucleotide-diphospho-sugar transferases"/>
    <property type="match status" value="1"/>
</dbReference>
<keyword evidence="17" id="KW-0119">Carbohydrate metabolism</keyword>
<dbReference type="InterPro" id="IPR011613">
    <property type="entry name" value="GH15-like"/>
</dbReference>
<feature type="binding site" evidence="15">
    <location>
        <position position="714"/>
    </location>
    <ligand>
        <name>UDP-N-acetyl-alpha-D-galactosamine</name>
        <dbReference type="ChEBI" id="CHEBI:67138"/>
    </ligand>
</feature>
<comment type="caution">
    <text evidence="20">The sequence shown here is derived from an EMBL/GenBank/DDBJ whole genome shotgun (WGS) entry which is preliminary data.</text>
</comment>
<dbReference type="Pfam" id="PF00723">
    <property type="entry name" value="Glyco_hydro_15"/>
    <property type="match status" value="2"/>
</dbReference>
<feature type="binding site" evidence="15">
    <location>
        <position position="821"/>
    </location>
    <ligand>
        <name>an alpha-L-fucosyl-(1-&gt;2)-beta-D-galactosyl derivative</name>
        <dbReference type="ChEBI" id="CHEBI:140327"/>
    </ligand>
</feature>
<keyword evidence="7" id="KW-0328">Glycosyltransferase</keyword>
<feature type="binding site" evidence="15">
    <location>
        <position position="892"/>
    </location>
    <ligand>
        <name>an alpha-L-fucosyl-(1-&gt;2)-beta-D-galactosyl derivative</name>
        <dbReference type="ChEBI" id="CHEBI:140327"/>
    </ligand>
</feature>
<keyword evidence="9" id="KW-0812">Transmembrane</keyword>
<reference evidence="20" key="1">
    <citation type="submission" date="2022-07" db="EMBL/GenBank/DDBJ databases">
        <title>Chromosome-level genome of Muraenolepis orangiensis.</title>
        <authorList>
            <person name="Kim J."/>
        </authorList>
    </citation>
    <scope>NUCLEOTIDE SEQUENCE</scope>
    <source>
        <strain evidence="20">KU_S4_2022</strain>
        <tissue evidence="20">Muscle</tissue>
    </source>
</reference>
<dbReference type="EMBL" id="JANIIK010000112">
    <property type="protein sequence ID" value="KAJ3593532.1"/>
    <property type="molecule type" value="Genomic_DNA"/>
</dbReference>
<feature type="binding site" evidence="15">
    <location>
        <begin position="799"/>
        <end position="801"/>
    </location>
    <ligand>
        <name>UDP-N-acetyl-alpha-D-galactosamine</name>
        <dbReference type="ChEBI" id="CHEBI:67138"/>
    </ligand>
</feature>
<keyword evidence="16" id="KW-0464">Manganese</keyword>
<comment type="similarity">
    <text evidence="4 17">Belongs to the phosphorylase b kinase regulatory chain family.</text>
</comment>
<feature type="compositionally biased region" description="Acidic residues" evidence="18">
    <location>
        <begin position="615"/>
        <end position="631"/>
    </location>
</feature>
<dbReference type="PANTHER" id="PTHR10749:SF5">
    <property type="entry name" value="PHOSPHORYLASE B KINASE REGULATORY SUBUNIT ALPHA, LIVER ISOFORM"/>
    <property type="match status" value="1"/>
</dbReference>
<dbReference type="GO" id="GO:0005977">
    <property type="term" value="P:glycogen metabolic process"/>
    <property type="evidence" value="ECO:0007669"/>
    <property type="project" value="UniProtKB-KW"/>
</dbReference>
<keyword evidence="16" id="KW-0479">Metal-binding</keyword>
<evidence type="ECO:0000256" key="9">
    <source>
        <dbReference type="ARBA" id="ARBA00022692"/>
    </source>
</evidence>
<comment type="subcellular location">
    <subcellularLocation>
        <location evidence="1 17">Cell membrane</location>
        <topology evidence="1 17">Lipid-anchor</topology>
        <orientation evidence="1 17">Cytoplasmic side</orientation>
    </subcellularLocation>
    <subcellularLocation>
        <location evidence="2">Membrane</location>
        <topology evidence="2">Single-pass type II membrane protein</topology>
    </subcellularLocation>
</comment>
<keyword evidence="21" id="KW-1185">Reference proteome</keyword>
<dbReference type="InterPro" id="IPR008734">
    <property type="entry name" value="PHK_A/B_su"/>
</dbReference>
<evidence type="ECO:0000256" key="11">
    <source>
        <dbReference type="ARBA" id="ARBA00022968"/>
    </source>
</evidence>
<feature type="binding site" evidence="16">
    <location>
        <position position="799"/>
    </location>
    <ligand>
        <name>Mn(2+)</name>
        <dbReference type="ChEBI" id="CHEBI:29035"/>
    </ligand>
</feature>
<organism evidence="20 21">
    <name type="scientific">Muraenolepis orangiensis</name>
    <name type="common">Patagonian moray cod</name>
    <dbReference type="NCBI Taxonomy" id="630683"/>
    <lineage>
        <taxon>Eukaryota</taxon>
        <taxon>Metazoa</taxon>
        <taxon>Chordata</taxon>
        <taxon>Craniata</taxon>
        <taxon>Vertebrata</taxon>
        <taxon>Euteleostomi</taxon>
        <taxon>Actinopterygii</taxon>
        <taxon>Neopterygii</taxon>
        <taxon>Teleostei</taxon>
        <taxon>Neoteleostei</taxon>
        <taxon>Acanthomorphata</taxon>
        <taxon>Zeiogadaria</taxon>
        <taxon>Gadariae</taxon>
        <taxon>Gadiformes</taxon>
        <taxon>Muraenolepidoidei</taxon>
        <taxon>Muraenolepididae</taxon>
        <taxon>Muraenolepis</taxon>
    </lineage>
</organism>
<protein>
    <recommendedName>
        <fullName evidence="17">Phosphorylase b kinase regulatory subunit</fullName>
    </recommendedName>
</protein>
<dbReference type="AlphaFoldDB" id="A0A9Q0IAQ9"/>
<comment type="pathway">
    <text evidence="3 17">Glycan biosynthesis; glycogen metabolism.</text>
</comment>
<dbReference type="GO" id="GO:0046872">
    <property type="term" value="F:metal ion binding"/>
    <property type="evidence" value="ECO:0007669"/>
    <property type="project" value="UniProtKB-KW"/>
</dbReference>
<dbReference type="InterPro" id="IPR008928">
    <property type="entry name" value="6-hairpin_glycosidase_sf"/>
</dbReference>
<keyword evidence="17" id="KW-0636">Prenylation</keyword>
<evidence type="ECO:0000256" key="4">
    <source>
        <dbReference type="ARBA" id="ARBA00007128"/>
    </source>
</evidence>
<dbReference type="GO" id="GO:0005886">
    <property type="term" value="C:plasma membrane"/>
    <property type="evidence" value="ECO:0007669"/>
    <property type="project" value="UniProtKB-SubCell"/>
</dbReference>
<keyword evidence="8" id="KW-0808">Transferase</keyword>
<comment type="function">
    <text evidence="17">Phosphorylase b kinase catalyzes the phosphorylation of serine in certain substrates, including troponin I.</text>
</comment>
<evidence type="ECO:0000313" key="20">
    <source>
        <dbReference type="EMBL" id="KAJ3593532.1"/>
    </source>
</evidence>
<keyword evidence="13 17" id="KW-0472">Membrane</keyword>
<feature type="region of interest" description="Disordered" evidence="18">
    <location>
        <begin position="112"/>
        <end position="132"/>
    </location>
</feature>
<keyword evidence="12" id="KW-1133">Transmembrane helix</keyword>
<keyword evidence="17" id="KW-0449">Lipoprotein</keyword>
<dbReference type="PANTHER" id="PTHR10749">
    <property type="entry name" value="PHOSPHORYLASE B KINASE REGULATORY SUBUNIT"/>
    <property type="match status" value="1"/>
</dbReference>
<feature type="active site" description="Nucleophile" evidence="14">
    <location>
        <position position="892"/>
    </location>
</feature>
<evidence type="ECO:0000256" key="10">
    <source>
        <dbReference type="ARBA" id="ARBA00022860"/>
    </source>
</evidence>
<evidence type="ECO:0000256" key="12">
    <source>
        <dbReference type="ARBA" id="ARBA00022989"/>
    </source>
</evidence>
<evidence type="ECO:0000256" key="17">
    <source>
        <dbReference type="RuleBase" id="RU364123"/>
    </source>
</evidence>
<evidence type="ECO:0000259" key="19">
    <source>
        <dbReference type="Pfam" id="PF00723"/>
    </source>
</evidence>
<keyword evidence="17" id="KW-1003">Cell membrane</keyword>
<dbReference type="InterPro" id="IPR005076">
    <property type="entry name" value="Glyco_trans_6"/>
</dbReference>
<dbReference type="SUPFAM" id="SSF48208">
    <property type="entry name" value="Six-hairpin glycosidases"/>
    <property type="match status" value="2"/>
</dbReference>
<gene>
    <name evidence="20" type="ORF">NHX12_005866</name>
</gene>
<dbReference type="FunFam" id="3.90.550.10:FF:000022">
    <property type="entry name" value="Histo-blood group ABO system transferase"/>
    <property type="match status" value="1"/>
</dbReference>
<comment type="similarity">
    <text evidence="5">Belongs to the glycosyltransferase 6 family.</text>
</comment>
<dbReference type="Gene3D" id="3.90.550.10">
    <property type="entry name" value="Spore Coat Polysaccharide Biosynthesis Protein SpsA, Chain A"/>
    <property type="match status" value="1"/>
</dbReference>
<evidence type="ECO:0000256" key="3">
    <source>
        <dbReference type="ARBA" id="ARBA00005131"/>
    </source>
</evidence>
<dbReference type="GO" id="GO:0016758">
    <property type="term" value="F:hexosyltransferase activity"/>
    <property type="evidence" value="ECO:0007669"/>
    <property type="project" value="InterPro"/>
</dbReference>
<dbReference type="GO" id="GO:0005964">
    <property type="term" value="C:phosphorylase kinase complex"/>
    <property type="evidence" value="ECO:0007669"/>
    <property type="project" value="TreeGrafter"/>
</dbReference>
<sequence>MRSRSNSGVKLDGYARLVQETILCHQNPVTGLLPASAQQKDAWVRDNVYSVLAVWGLGMAYRKHADRDEDKAKAYELEQPSTLVNAMEVFTGAVSNDWSSVAAVRNGWMGGNRGHRVGRREEERGLKKSPSMSSAFTLGSGGGMGMFLEAAALWMPLKVVEAVGLPRSGGAGNRARRLSSVVKLMQGLLQCMIRQSTKDCLHAKYHTPTCSTVVGDDQWGHLQVDATSLYLLLLAQMTASGLRIISNLDEVAFIQNLVFYIEAAYKVADYGMWERGDKTNQGIPELNGSSVGMAKVEHCQAILCSLLPRASTSKEIDAGLLAVISYPAFAVDDVELVDATKSEIISKLQGRYGCSRFIRDGYRTIPAALRPSRAQAWPVFWAYLVLDGIFNGDRLQVQEYAEALEGVLIRGKNGIRLVPELYAVPPDKMEEEYLSPHTVDRVALGQLPHMWGQSLYILGRLLAEGFLAPGEVDPLNRRVMPARILSRIYVKLGNSKKLNLSGRPYRHIGVLGTSKLYQIRGQTYTFTPQMIVEMLRMELAYLSSCWRMTGCPTLTFPVTSSMLTEDGDSLDPCILSTLRKLQEGYFAGARVQTGDLSSFQTTSFHTHLSFLDEEPDESLLAEEDEEDIDEESCQRTGDGVDTQTSSWKPNALIMEKGLKYDKPSVMKGRTDVNSITNWNAPLVWEGTFDPVVIDSIYKKMDPRIAVIVFAVGKYTRFLKAFIETGEKYFMVDFRVTYYIFTDHEDEVPKVQLAAGRKITILTVPSATRWQDVVLGRMKWATIAIDQQIRSEADYVFMMDIDSTFRYRFGAESLSRLSAVLHRAYYKTPDRANFPYERRPQSQAYIPIDEGDYYYTAAVWGGYLEDMYTLVKYCYEQSKIDEKNNIEAAWQEESHLNKYLLYNKPTKVLSAEYLWSDYDRITEDVKVIRISQIAKNYAEVRPNWN</sequence>
<name>A0A9Q0IAQ9_9TELE</name>
<evidence type="ECO:0000256" key="6">
    <source>
        <dbReference type="ARBA" id="ARBA00022600"/>
    </source>
</evidence>
<evidence type="ECO:0000256" key="15">
    <source>
        <dbReference type="PIRSR" id="PIRSR605076-2"/>
    </source>
</evidence>
<evidence type="ECO:0000256" key="5">
    <source>
        <dbReference type="ARBA" id="ARBA00010413"/>
    </source>
</evidence>
<keyword evidence="10 17" id="KW-0112">Calmodulin-binding</keyword>
<evidence type="ECO:0000256" key="8">
    <source>
        <dbReference type="ARBA" id="ARBA00022679"/>
    </source>
</evidence>
<dbReference type="Proteomes" id="UP001148018">
    <property type="component" value="Unassembled WGS sequence"/>
</dbReference>
<evidence type="ECO:0000256" key="16">
    <source>
        <dbReference type="PIRSR" id="PIRSR605076-3"/>
    </source>
</evidence>
<evidence type="ECO:0000256" key="1">
    <source>
        <dbReference type="ARBA" id="ARBA00004342"/>
    </source>
</evidence>
<feature type="domain" description="GH15-like" evidence="19">
    <location>
        <begin position="8"/>
        <end position="88"/>
    </location>
</feature>
<feature type="binding site" evidence="16">
    <location>
        <position position="801"/>
    </location>
    <ligand>
        <name>Mn(2+)</name>
        <dbReference type="ChEBI" id="CHEBI:29035"/>
    </ligand>
</feature>
<feature type="binding site" evidence="15">
    <location>
        <begin position="709"/>
        <end position="711"/>
    </location>
    <ligand>
        <name>UDP-N-acetyl-alpha-D-galactosamine</name>
        <dbReference type="ChEBI" id="CHEBI:67138"/>
    </ligand>
</feature>
<proteinExistence type="inferred from homology"/>
<evidence type="ECO:0000313" key="21">
    <source>
        <dbReference type="Proteomes" id="UP001148018"/>
    </source>
</evidence>
<feature type="domain" description="GH15-like" evidence="19">
    <location>
        <begin position="178"/>
        <end position="553"/>
    </location>
</feature>
<evidence type="ECO:0000256" key="14">
    <source>
        <dbReference type="PIRSR" id="PIRSR605076-1"/>
    </source>
</evidence>
<keyword evidence="11" id="KW-0735">Signal-anchor</keyword>
<feature type="region of interest" description="Disordered" evidence="18">
    <location>
        <begin position="615"/>
        <end position="643"/>
    </location>
</feature>
<dbReference type="GO" id="GO:0005516">
    <property type="term" value="F:calmodulin binding"/>
    <property type="evidence" value="ECO:0007669"/>
    <property type="project" value="UniProtKB-KW"/>
</dbReference>
<dbReference type="InterPro" id="IPR029044">
    <property type="entry name" value="Nucleotide-diphossugar_trans"/>
</dbReference>
<accession>A0A9Q0IAQ9</accession>
<evidence type="ECO:0000256" key="13">
    <source>
        <dbReference type="ARBA" id="ARBA00023136"/>
    </source>
</evidence>